<keyword evidence="3 8" id="KW-0349">Heme</keyword>
<feature type="transmembrane region" description="Helical" evidence="9">
    <location>
        <begin position="7"/>
        <end position="28"/>
    </location>
</feature>
<evidence type="ECO:0000256" key="8">
    <source>
        <dbReference type="PIRSR" id="PIRSR602401-1"/>
    </source>
</evidence>
<dbReference type="Gene3D" id="1.10.630.10">
    <property type="entry name" value="Cytochrome P450"/>
    <property type="match status" value="1"/>
</dbReference>
<dbReference type="GO" id="GO:0016705">
    <property type="term" value="F:oxidoreductase activity, acting on paired donors, with incorporation or reduction of molecular oxygen"/>
    <property type="evidence" value="ECO:0007669"/>
    <property type="project" value="InterPro"/>
</dbReference>
<dbReference type="RefSeq" id="XP_033687122.1">
    <property type="nucleotide sequence ID" value="XM_033828423.1"/>
</dbReference>
<keyword evidence="9" id="KW-1133">Transmembrane helix</keyword>
<dbReference type="CDD" id="cd11061">
    <property type="entry name" value="CYP67-like"/>
    <property type="match status" value="1"/>
</dbReference>
<organism evidence="10 11">
    <name type="scientific">Trematosphaeria pertusa</name>
    <dbReference type="NCBI Taxonomy" id="390896"/>
    <lineage>
        <taxon>Eukaryota</taxon>
        <taxon>Fungi</taxon>
        <taxon>Dikarya</taxon>
        <taxon>Ascomycota</taxon>
        <taxon>Pezizomycotina</taxon>
        <taxon>Dothideomycetes</taxon>
        <taxon>Pleosporomycetidae</taxon>
        <taxon>Pleosporales</taxon>
        <taxon>Massarineae</taxon>
        <taxon>Trematosphaeriaceae</taxon>
        <taxon>Trematosphaeria</taxon>
    </lineage>
</organism>
<dbReference type="InterPro" id="IPR002401">
    <property type="entry name" value="Cyt_P450_E_grp-I"/>
</dbReference>
<dbReference type="Proteomes" id="UP000800094">
    <property type="component" value="Unassembled WGS sequence"/>
</dbReference>
<keyword evidence="4 8" id="KW-0479">Metal-binding</keyword>
<feature type="binding site" description="axial binding residue" evidence="8">
    <location>
        <position position="458"/>
    </location>
    <ligand>
        <name>heme</name>
        <dbReference type="ChEBI" id="CHEBI:30413"/>
    </ligand>
    <ligandPart>
        <name>Fe</name>
        <dbReference type="ChEBI" id="CHEBI:18248"/>
    </ligandPart>
</feature>
<dbReference type="GO" id="GO:0004497">
    <property type="term" value="F:monooxygenase activity"/>
    <property type="evidence" value="ECO:0007669"/>
    <property type="project" value="UniProtKB-KW"/>
</dbReference>
<protein>
    <submittedName>
        <fullName evidence="10">Cytochrome P450</fullName>
    </submittedName>
</protein>
<proteinExistence type="inferred from homology"/>
<dbReference type="GO" id="GO:0005506">
    <property type="term" value="F:iron ion binding"/>
    <property type="evidence" value="ECO:0007669"/>
    <property type="project" value="InterPro"/>
</dbReference>
<keyword evidence="9" id="KW-0472">Membrane</keyword>
<dbReference type="AlphaFoldDB" id="A0A6A6IPX3"/>
<comment type="similarity">
    <text evidence="2">Belongs to the cytochrome P450 family.</text>
</comment>
<evidence type="ECO:0000256" key="7">
    <source>
        <dbReference type="ARBA" id="ARBA00023033"/>
    </source>
</evidence>
<evidence type="ECO:0000256" key="9">
    <source>
        <dbReference type="SAM" id="Phobius"/>
    </source>
</evidence>
<dbReference type="PRINTS" id="PR00385">
    <property type="entry name" value="P450"/>
</dbReference>
<dbReference type="PANTHER" id="PTHR24305">
    <property type="entry name" value="CYTOCHROME P450"/>
    <property type="match status" value="1"/>
</dbReference>
<dbReference type="InterPro" id="IPR001128">
    <property type="entry name" value="Cyt_P450"/>
</dbReference>
<keyword evidence="5" id="KW-0560">Oxidoreductase</keyword>
<keyword evidence="9" id="KW-0812">Transmembrane</keyword>
<dbReference type="EMBL" id="ML987192">
    <property type="protein sequence ID" value="KAF2252118.1"/>
    <property type="molecule type" value="Genomic_DNA"/>
</dbReference>
<keyword evidence="11" id="KW-1185">Reference proteome</keyword>
<evidence type="ECO:0000256" key="1">
    <source>
        <dbReference type="ARBA" id="ARBA00001971"/>
    </source>
</evidence>
<comment type="cofactor">
    <cofactor evidence="1 8">
        <name>heme</name>
        <dbReference type="ChEBI" id="CHEBI:30413"/>
    </cofactor>
</comment>
<gene>
    <name evidence="10" type="ORF">BU26DRAFT_516816</name>
</gene>
<dbReference type="PANTHER" id="PTHR24305:SF237">
    <property type="entry name" value="CYTOCHROME P450 MONOOXYGENASE ATNE-RELATED"/>
    <property type="match status" value="1"/>
</dbReference>
<keyword evidence="7" id="KW-0503">Monooxygenase</keyword>
<dbReference type="PRINTS" id="PR00463">
    <property type="entry name" value="EP450I"/>
</dbReference>
<dbReference type="GeneID" id="54581753"/>
<evidence type="ECO:0000256" key="5">
    <source>
        <dbReference type="ARBA" id="ARBA00023002"/>
    </source>
</evidence>
<evidence type="ECO:0000256" key="2">
    <source>
        <dbReference type="ARBA" id="ARBA00010617"/>
    </source>
</evidence>
<dbReference type="InterPro" id="IPR036396">
    <property type="entry name" value="Cyt_P450_sf"/>
</dbReference>
<dbReference type="OrthoDB" id="1470350at2759"/>
<sequence>MDASKSLMASIALGAVVYYIISAVYYAFFHPLSKYPGPFFARFSSWPSFLHTTKGDRHIWFWQLHEVYGPIVRYKHDSVVITTPEALRTIYDSRANVKKAAAYGVWPKKAESPNTFSCIDKVKHARRRRILNAAISDRAIKSAEPYVIKHVDRWFELLKGEDGKWGESTNIALSADSLQFDIMAELCYGKSFDTKEPGENKLRSIPHDIVEFMWLNFRIMHSPFVHIWVWLKPRGLDIAFGNLMPKKIKNYVDFVAECVEERLKQEESVEKKGGEATRKDMLHYLFQAKDPETGQRGYTREDLLEEADMLTVAATDTTAAAMAAAFFYLSRNKTAYEKLKSEIRNTFTDVTEIGLGPRLNGCKYLDAVINETLRMSSPGSNEFPREVLAGGIRIGDQYLPPGTNVGCCLYALFHDQNIFGDPWVFRPERWIAGEGGSAEGLDAAEKTLAPFLFGVRGCPGKNLALMELHVVLARLLHGYEFRLAPNDQTGEGNVGLGWGRQCKAQYQTRDAFVPMRNGPFIQFASRA</sequence>
<dbReference type="SUPFAM" id="SSF48264">
    <property type="entry name" value="Cytochrome P450"/>
    <property type="match status" value="1"/>
</dbReference>
<dbReference type="Pfam" id="PF00067">
    <property type="entry name" value="p450"/>
    <property type="match status" value="1"/>
</dbReference>
<reference evidence="10" key="1">
    <citation type="journal article" date="2020" name="Stud. Mycol.">
        <title>101 Dothideomycetes genomes: a test case for predicting lifestyles and emergence of pathogens.</title>
        <authorList>
            <person name="Haridas S."/>
            <person name="Albert R."/>
            <person name="Binder M."/>
            <person name="Bloem J."/>
            <person name="Labutti K."/>
            <person name="Salamov A."/>
            <person name="Andreopoulos B."/>
            <person name="Baker S."/>
            <person name="Barry K."/>
            <person name="Bills G."/>
            <person name="Bluhm B."/>
            <person name="Cannon C."/>
            <person name="Castanera R."/>
            <person name="Culley D."/>
            <person name="Daum C."/>
            <person name="Ezra D."/>
            <person name="Gonzalez J."/>
            <person name="Henrissat B."/>
            <person name="Kuo A."/>
            <person name="Liang C."/>
            <person name="Lipzen A."/>
            <person name="Lutzoni F."/>
            <person name="Magnuson J."/>
            <person name="Mondo S."/>
            <person name="Nolan M."/>
            <person name="Ohm R."/>
            <person name="Pangilinan J."/>
            <person name="Park H.-J."/>
            <person name="Ramirez L."/>
            <person name="Alfaro M."/>
            <person name="Sun H."/>
            <person name="Tritt A."/>
            <person name="Yoshinaga Y."/>
            <person name="Zwiers L.-H."/>
            <person name="Turgeon B."/>
            <person name="Goodwin S."/>
            <person name="Spatafora J."/>
            <person name="Crous P."/>
            <person name="Grigoriev I."/>
        </authorList>
    </citation>
    <scope>NUCLEOTIDE SEQUENCE</scope>
    <source>
        <strain evidence="10">CBS 122368</strain>
    </source>
</reference>
<name>A0A6A6IPX3_9PLEO</name>
<dbReference type="GO" id="GO:0020037">
    <property type="term" value="F:heme binding"/>
    <property type="evidence" value="ECO:0007669"/>
    <property type="project" value="InterPro"/>
</dbReference>
<dbReference type="InterPro" id="IPR050121">
    <property type="entry name" value="Cytochrome_P450_monoxygenase"/>
</dbReference>
<evidence type="ECO:0000313" key="10">
    <source>
        <dbReference type="EMBL" id="KAF2252118.1"/>
    </source>
</evidence>
<evidence type="ECO:0000256" key="4">
    <source>
        <dbReference type="ARBA" id="ARBA00022723"/>
    </source>
</evidence>
<evidence type="ECO:0000256" key="6">
    <source>
        <dbReference type="ARBA" id="ARBA00023004"/>
    </source>
</evidence>
<keyword evidence="6 8" id="KW-0408">Iron</keyword>
<accession>A0A6A6IPX3</accession>
<evidence type="ECO:0000313" key="11">
    <source>
        <dbReference type="Proteomes" id="UP000800094"/>
    </source>
</evidence>
<evidence type="ECO:0000256" key="3">
    <source>
        <dbReference type="ARBA" id="ARBA00022617"/>
    </source>
</evidence>